<evidence type="ECO:0000313" key="3">
    <source>
        <dbReference type="Proteomes" id="UP000527355"/>
    </source>
</evidence>
<keyword evidence="1" id="KW-1133">Transmembrane helix</keyword>
<dbReference type="Proteomes" id="UP000527355">
    <property type="component" value="Unassembled WGS sequence"/>
</dbReference>
<reference evidence="2 3" key="1">
    <citation type="journal article" date="2020" name="Nature">
        <title>Six reference-quality genomes reveal evolution of bat adaptations.</title>
        <authorList>
            <person name="Jebb D."/>
            <person name="Huang Z."/>
            <person name="Pippel M."/>
            <person name="Hughes G.M."/>
            <person name="Lavrichenko K."/>
            <person name="Devanna P."/>
            <person name="Winkler S."/>
            <person name="Jermiin L.S."/>
            <person name="Skirmuntt E.C."/>
            <person name="Katzourakis A."/>
            <person name="Burkitt-Gray L."/>
            <person name="Ray D.A."/>
            <person name="Sullivan K.A.M."/>
            <person name="Roscito J.G."/>
            <person name="Kirilenko B.M."/>
            <person name="Davalos L.M."/>
            <person name="Corthals A.P."/>
            <person name="Power M.L."/>
            <person name="Jones G."/>
            <person name="Ransome R.D."/>
            <person name="Dechmann D.K.N."/>
            <person name="Locatelli A.G."/>
            <person name="Puechmaille S.J."/>
            <person name="Fedrigo O."/>
            <person name="Jarvis E.D."/>
            <person name="Hiller M."/>
            <person name="Vernes S.C."/>
            <person name="Myers E.W."/>
            <person name="Teeling E.C."/>
        </authorList>
    </citation>
    <scope>NUCLEOTIDE SEQUENCE [LARGE SCALE GENOMIC DNA]</scope>
    <source>
        <strain evidence="2">MMyoMyo1</strain>
        <tissue evidence="2">Flight muscle</tissue>
    </source>
</reference>
<dbReference type="EMBL" id="JABWUV010000012">
    <property type="protein sequence ID" value="KAF6314854.1"/>
    <property type="molecule type" value="Genomic_DNA"/>
</dbReference>
<sequence>MAVGHVGRIQGGESWLPEASVPRERTPSFRSLSILNFPVLAVATPTLANDLFPGVTDRKVPSLCHPDLTGQSFILPLSVPSPRICGGQTWKVINCSFLAQGHAYIIWPSLAPFLLLTTGFITMVSQQLYF</sequence>
<feature type="transmembrane region" description="Helical" evidence="1">
    <location>
        <begin position="104"/>
        <end position="124"/>
    </location>
</feature>
<dbReference type="AlphaFoldDB" id="A0A7J7UPY6"/>
<proteinExistence type="predicted"/>
<name>A0A7J7UPY6_MYOMY</name>
<comment type="caution">
    <text evidence="2">The sequence shown here is derived from an EMBL/GenBank/DDBJ whole genome shotgun (WGS) entry which is preliminary data.</text>
</comment>
<protein>
    <submittedName>
        <fullName evidence="2">Uncharacterized protein</fullName>
    </submittedName>
</protein>
<evidence type="ECO:0000256" key="1">
    <source>
        <dbReference type="SAM" id="Phobius"/>
    </source>
</evidence>
<accession>A0A7J7UPY6</accession>
<keyword evidence="3" id="KW-1185">Reference proteome</keyword>
<keyword evidence="1" id="KW-0812">Transmembrane</keyword>
<keyword evidence="1" id="KW-0472">Membrane</keyword>
<evidence type="ECO:0000313" key="2">
    <source>
        <dbReference type="EMBL" id="KAF6314854.1"/>
    </source>
</evidence>
<gene>
    <name evidence="2" type="ORF">mMyoMyo1_008631</name>
</gene>
<organism evidence="2 3">
    <name type="scientific">Myotis myotis</name>
    <name type="common">Greater mouse-eared bat</name>
    <name type="synonym">Vespertilio myotis</name>
    <dbReference type="NCBI Taxonomy" id="51298"/>
    <lineage>
        <taxon>Eukaryota</taxon>
        <taxon>Metazoa</taxon>
        <taxon>Chordata</taxon>
        <taxon>Craniata</taxon>
        <taxon>Vertebrata</taxon>
        <taxon>Euteleostomi</taxon>
        <taxon>Mammalia</taxon>
        <taxon>Eutheria</taxon>
        <taxon>Laurasiatheria</taxon>
        <taxon>Chiroptera</taxon>
        <taxon>Yangochiroptera</taxon>
        <taxon>Vespertilionidae</taxon>
        <taxon>Myotis</taxon>
    </lineage>
</organism>